<dbReference type="Proteomes" id="UP000735302">
    <property type="component" value="Unassembled WGS sequence"/>
</dbReference>
<gene>
    <name evidence="2" type="ORF">PoB_003039900</name>
</gene>
<dbReference type="SUPFAM" id="SSF56112">
    <property type="entry name" value="Protein kinase-like (PK-like)"/>
    <property type="match status" value="1"/>
</dbReference>
<dbReference type="PANTHER" id="PTHR24416">
    <property type="entry name" value="TYROSINE-PROTEIN KINASE RECEPTOR"/>
    <property type="match status" value="1"/>
</dbReference>
<keyword evidence="2" id="KW-0675">Receptor</keyword>
<evidence type="ECO:0000313" key="2">
    <source>
        <dbReference type="EMBL" id="GFO03894.1"/>
    </source>
</evidence>
<dbReference type="InterPro" id="IPR011009">
    <property type="entry name" value="Kinase-like_dom_sf"/>
</dbReference>
<evidence type="ECO:0000313" key="3">
    <source>
        <dbReference type="Proteomes" id="UP000735302"/>
    </source>
</evidence>
<dbReference type="InterPro" id="IPR001245">
    <property type="entry name" value="Ser-Thr/Tyr_kinase_cat_dom"/>
</dbReference>
<organism evidence="2 3">
    <name type="scientific">Plakobranchus ocellatus</name>
    <dbReference type="NCBI Taxonomy" id="259542"/>
    <lineage>
        <taxon>Eukaryota</taxon>
        <taxon>Metazoa</taxon>
        <taxon>Spiralia</taxon>
        <taxon>Lophotrochozoa</taxon>
        <taxon>Mollusca</taxon>
        <taxon>Gastropoda</taxon>
        <taxon>Heterobranchia</taxon>
        <taxon>Euthyneura</taxon>
        <taxon>Panpulmonata</taxon>
        <taxon>Sacoglossa</taxon>
        <taxon>Placobranchoidea</taxon>
        <taxon>Plakobranchidae</taxon>
        <taxon>Plakobranchus</taxon>
    </lineage>
</organism>
<keyword evidence="3" id="KW-1185">Reference proteome</keyword>
<dbReference type="InterPro" id="IPR050122">
    <property type="entry name" value="RTK"/>
</dbReference>
<dbReference type="GO" id="GO:0004714">
    <property type="term" value="F:transmembrane receptor protein tyrosine kinase activity"/>
    <property type="evidence" value="ECO:0007669"/>
    <property type="project" value="TreeGrafter"/>
</dbReference>
<dbReference type="SMART" id="SM00219">
    <property type="entry name" value="TyrKc"/>
    <property type="match status" value="1"/>
</dbReference>
<dbReference type="EMBL" id="BLXT01003731">
    <property type="protein sequence ID" value="GFO03894.1"/>
    <property type="molecule type" value="Genomic_DNA"/>
</dbReference>
<dbReference type="GO" id="GO:0007169">
    <property type="term" value="P:cell surface receptor protein tyrosine kinase signaling pathway"/>
    <property type="evidence" value="ECO:0007669"/>
    <property type="project" value="TreeGrafter"/>
</dbReference>
<evidence type="ECO:0000259" key="1">
    <source>
        <dbReference type="PROSITE" id="PS50011"/>
    </source>
</evidence>
<dbReference type="PANTHER" id="PTHR24416:SF583">
    <property type="entry name" value="RECEPTOR PROTEIN-TYROSINE KINASE"/>
    <property type="match status" value="1"/>
</dbReference>
<dbReference type="Gene3D" id="3.30.200.20">
    <property type="entry name" value="Phosphorylase Kinase, domain 1"/>
    <property type="match status" value="1"/>
</dbReference>
<feature type="domain" description="Protein kinase" evidence="1">
    <location>
        <begin position="73"/>
        <end position="204"/>
    </location>
</feature>
<comment type="caution">
    <text evidence="2">The sequence shown here is derived from an EMBL/GenBank/DDBJ whole genome shotgun (WGS) entry which is preliminary data.</text>
</comment>
<protein>
    <submittedName>
        <fullName evidence="2">Fibroblast growth factor receptor 2</fullName>
    </submittedName>
</protein>
<dbReference type="GO" id="GO:0043235">
    <property type="term" value="C:receptor complex"/>
    <property type="evidence" value="ECO:0007669"/>
    <property type="project" value="TreeGrafter"/>
</dbReference>
<proteinExistence type="predicted"/>
<dbReference type="InterPro" id="IPR020635">
    <property type="entry name" value="Tyr_kinase_cat_dom"/>
</dbReference>
<dbReference type="AlphaFoldDB" id="A0AAV4ABS9"/>
<name>A0AAV4ABS9_9GAST</name>
<reference evidence="2 3" key="1">
    <citation type="journal article" date="2021" name="Elife">
        <title>Chloroplast acquisition without the gene transfer in kleptoplastic sea slugs, Plakobranchus ocellatus.</title>
        <authorList>
            <person name="Maeda T."/>
            <person name="Takahashi S."/>
            <person name="Yoshida T."/>
            <person name="Shimamura S."/>
            <person name="Takaki Y."/>
            <person name="Nagai Y."/>
            <person name="Toyoda A."/>
            <person name="Suzuki Y."/>
            <person name="Arimoto A."/>
            <person name="Ishii H."/>
            <person name="Satoh N."/>
            <person name="Nishiyama T."/>
            <person name="Hasebe M."/>
            <person name="Maruyama T."/>
            <person name="Minagawa J."/>
            <person name="Obokata J."/>
            <person name="Shigenobu S."/>
        </authorList>
    </citation>
    <scope>NUCLEOTIDE SEQUENCE [LARGE SCALE GENOMIC DNA]</scope>
</reference>
<dbReference type="GO" id="GO:0005886">
    <property type="term" value="C:plasma membrane"/>
    <property type="evidence" value="ECO:0007669"/>
    <property type="project" value="TreeGrafter"/>
</dbReference>
<dbReference type="PROSITE" id="PS50011">
    <property type="entry name" value="PROTEIN_KINASE_DOM"/>
    <property type="match status" value="1"/>
</dbReference>
<dbReference type="Pfam" id="PF07714">
    <property type="entry name" value="PK_Tyr_Ser-Thr"/>
    <property type="match status" value="1"/>
</dbReference>
<sequence length="204" mass="23008">MLPIVSVALVVITLLMVKLYRVKKNGRLQNIYSMDTADYRPYHLFAPGSGHSQNLLASTHVVADHWEIPLSSLKFGPILGQGAFGKVALGRVSRAMLTHRGLAPFMADGGKERLKDGDTLHATVAIKMLQEGCDRKLHEDFLKEIRLMKRIGYHRNVISMLACCTLREPLCLLVEHITRGDLHNFMHQCRAAQSRVRRDISPMR</sequence>
<dbReference type="InterPro" id="IPR000719">
    <property type="entry name" value="Prot_kinase_dom"/>
</dbReference>
<accession>A0AAV4ABS9</accession>
<dbReference type="GO" id="GO:0005524">
    <property type="term" value="F:ATP binding"/>
    <property type="evidence" value="ECO:0007669"/>
    <property type="project" value="InterPro"/>
</dbReference>